<reference evidence="3 4" key="1">
    <citation type="submission" date="2015-09" db="EMBL/GenBank/DDBJ databases">
        <title>Identification and resolution of microdiversity through metagenomic sequencing of parallel consortia.</title>
        <authorList>
            <person name="Nelson W.C."/>
            <person name="Romine M.F."/>
            <person name="Lindemann S.R."/>
        </authorList>
    </citation>
    <scope>NUCLEOTIDE SEQUENCE [LARGE SCALE GENOMIC DNA]</scope>
    <source>
        <strain evidence="3">HL-91</strain>
    </source>
</reference>
<dbReference type="Pfam" id="PF00378">
    <property type="entry name" value="ECH_1"/>
    <property type="match status" value="1"/>
</dbReference>
<evidence type="ECO:0000313" key="5">
    <source>
        <dbReference type="Proteomes" id="UP000182045"/>
    </source>
</evidence>
<dbReference type="InterPro" id="IPR001753">
    <property type="entry name" value="Enoyl-CoA_hydra/iso"/>
</dbReference>
<name>A0A0P8ABT5_9RHOB</name>
<dbReference type="Proteomes" id="UP000050413">
    <property type="component" value="Unassembled WGS sequence"/>
</dbReference>
<comment type="similarity">
    <text evidence="1">Belongs to the enoyl-CoA hydratase/isomerase family.</text>
</comment>
<dbReference type="Gene3D" id="3.90.226.10">
    <property type="entry name" value="2-enoyl-CoA Hydratase, Chain A, domain 1"/>
    <property type="match status" value="1"/>
</dbReference>
<dbReference type="InterPro" id="IPR029045">
    <property type="entry name" value="ClpP/crotonase-like_dom_sf"/>
</dbReference>
<evidence type="ECO:0000313" key="3">
    <source>
        <dbReference type="EMBL" id="KPP91651.1"/>
    </source>
</evidence>
<dbReference type="STRING" id="1666912.Ga0058931_2565"/>
<dbReference type="AlphaFoldDB" id="A0A0P8ABT5"/>
<evidence type="ECO:0000313" key="2">
    <source>
        <dbReference type="EMBL" id="CUX82751.1"/>
    </source>
</evidence>
<organism evidence="3 4">
    <name type="scientific">Roseibaca calidilacus</name>
    <dbReference type="NCBI Taxonomy" id="1666912"/>
    <lineage>
        <taxon>Bacteria</taxon>
        <taxon>Pseudomonadati</taxon>
        <taxon>Pseudomonadota</taxon>
        <taxon>Alphaproteobacteria</taxon>
        <taxon>Rhodobacterales</taxon>
        <taxon>Paracoccaceae</taxon>
        <taxon>Roseinatronobacter</taxon>
    </lineage>
</organism>
<dbReference type="Proteomes" id="UP000182045">
    <property type="component" value="Unassembled WGS sequence"/>
</dbReference>
<dbReference type="PANTHER" id="PTHR43459">
    <property type="entry name" value="ENOYL-COA HYDRATASE"/>
    <property type="match status" value="1"/>
</dbReference>
<dbReference type="SUPFAM" id="SSF52096">
    <property type="entry name" value="ClpP/crotonase"/>
    <property type="match status" value="1"/>
</dbReference>
<comment type="caution">
    <text evidence="3">The sequence shown here is derived from an EMBL/GenBank/DDBJ whole genome shotgun (WGS) entry which is preliminary data.</text>
</comment>
<dbReference type="GO" id="GO:0016853">
    <property type="term" value="F:isomerase activity"/>
    <property type="evidence" value="ECO:0007669"/>
    <property type="project" value="UniProtKB-KW"/>
</dbReference>
<dbReference type="EMBL" id="LJSG01000013">
    <property type="protein sequence ID" value="KPP91651.1"/>
    <property type="molecule type" value="Genomic_DNA"/>
</dbReference>
<keyword evidence="3" id="KW-0413">Isomerase</keyword>
<sequence>MDYQTITTREDGGIGIVTLARPDMMNALNRQMRAELTHALTDIASRARVLVLTGSGRAFCSGQDLGDGGSAANIDLERTLREEYEPMLRAIYDAPVPVICAVNGAAAGAGANLALAADVVIAHEDAVFIQAFSKIGLIPDAGGTWFLPRQVGFARAMGAMLFADRISAQQAVDWGMIWEAAPADSFDTLWMARARMLADGPTVAYRNIRRALRDSLSNPLNTQLKLEAHLQAEAGKTRDFKEGVLAFLEKRPASFEGR</sequence>
<gene>
    <name evidence="3" type="primary">paaG</name>
    <name evidence="2" type="ORF">Ga0058931_2565</name>
    <name evidence="3" type="ORF">HLUCCA05_00645</name>
</gene>
<reference evidence="2 5" key="2">
    <citation type="submission" date="2016-01" db="EMBL/GenBank/DDBJ databases">
        <authorList>
            <person name="Varghese N."/>
        </authorList>
    </citation>
    <scope>NUCLEOTIDE SEQUENCE [LARGE SCALE GENOMIC DNA]</scope>
    <source>
        <strain evidence="2 5">HL-91</strain>
    </source>
</reference>
<accession>A0A0P8ABT5</accession>
<dbReference type="PANTHER" id="PTHR43459:SF1">
    <property type="entry name" value="EG:BACN32G11.4 PROTEIN"/>
    <property type="match status" value="1"/>
</dbReference>
<dbReference type="Gene3D" id="1.10.12.10">
    <property type="entry name" value="Lyase 2-enoyl-coa Hydratase, Chain A, domain 2"/>
    <property type="match status" value="1"/>
</dbReference>
<dbReference type="OrthoDB" id="9781757at2"/>
<dbReference type="CDD" id="cd06558">
    <property type="entry name" value="crotonase-like"/>
    <property type="match status" value="1"/>
</dbReference>
<evidence type="ECO:0000313" key="4">
    <source>
        <dbReference type="Proteomes" id="UP000050413"/>
    </source>
</evidence>
<dbReference type="InterPro" id="IPR014748">
    <property type="entry name" value="Enoyl-CoA_hydra_C"/>
</dbReference>
<dbReference type="PATRIC" id="fig|1666912.4.peg.1272"/>
<protein>
    <submittedName>
        <fullName evidence="3">2-(1,2-epoxy-1,2-dihydrophenyl)acetyl-CoA isomerase</fullName>
        <ecNumber evidence="3">5.3.3.18</ecNumber>
    </submittedName>
</protein>
<dbReference type="EC" id="5.3.3.18" evidence="3"/>
<keyword evidence="5" id="KW-1185">Reference proteome</keyword>
<dbReference type="RefSeq" id="WP_072246663.1">
    <property type="nucleotide sequence ID" value="NZ_FBYC01000004.1"/>
</dbReference>
<dbReference type="EMBL" id="FBYC01000004">
    <property type="protein sequence ID" value="CUX82751.1"/>
    <property type="molecule type" value="Genomic_DNA"/>
</dbReference>
<proteinExistence type="inferred from homology"/>
<evidence type="ECO:0000256" key="1">
    <source>
        <dbReference type="ARBA" id="ARBA00005254"/>
    </source>
</evidence>